<gene>
    <name evidence="1" type="ORF">MENTE1834_LOCUS45809</name>
</gene>
<evidence type="ECO:0000313" key="2">
    <source>
        <dbReference type="Proteomes" id="UP001497535"/>
    </source>
</evidence>
<dbReference type="Proteomes" id="UP001497535">
    <property type="component" value="Unassembled WGS sequence"/>
</dbReference>
<dbReference type="EMBL" id="CAVMJV010000157">
    <property type="protein sequence ID" value="CAK5116417.1"/>
    <property type="molecule type" value="Genomic_DNA"/>
</dbReference>
<reference evidence="1" key="1">
    <citation type="submission" date="2023-11" db="EMBL/GenBank/DDBJ databases">
        <authorList>
            <person name="Poullet M."/>
        </authorList>
    </citation>
    <scope>NUCLEOTIDE SEQUENCE</scope>
    <source>
        <strain evidence="1">E1834</strain>
    </source>
</reference>
<proteinExistence type="predicted"/>
<accession>A0ACB1B461</accession>
<keyword evidence="2" id="KW-1185">Reference proteome</keyword>
<organism evidence="1 2">
    <name type="scientific">Meloidogyne enterolobii</name>
    <name type="common">Root-knot nematode worm</name>
    <name type="synonym">Meloidogyne mayaguensis</name>
    <dbReference type="NCBI Taxonomy" id="390850"/>
    <lineage>
        <taxon>Eukaryota</taxon>
        <taxon>Metazoa</taxon>
        <taxon>Ecdysozoa</taxon>
        <taxon>Nematoda</taxon>
        <taxon>Chromadorea</taxon>
        <taxon>Rhabditida</taxon>
        <taxon>Tylenchina</taxon>
        <taxon>Tylenchomorpha</taxon>
        <taxon>Tylenchoidea</taxon>
        <taxon>Meloidogynidae</taxon>
        <taxon>Meloidogyninae</taxon>
        <taxon>Meloidogyne</taxon>
    </lineage>
</organism>
<comment type="caution">
    <text evidence="1">The sequence shown here is derived from an EMBL/GenBank/DDBJ whole genome shotgun (WGS) entry which is preliminary data.</text>
</comment>
<evidence type="ECO:0000313" key="1">
    <source>
        <dbReference type="EMBL" id="CAK5116417.1"/>
    </source>
</evidence>
<protein>
    <submittedName>
        <fullName evidence="1">Uncharacterized protein</fullName>
    </submittedName>
</protein>
<sequence length="141" mass="15852">MAAEGTSTDFDNLQRKCQQLIEENIQKDKKILSLEQQGAKKKCKRGKKKTNPGRQQRERLKRAKAAATTTKMDAPAQTNPGRQQRERLKKAKAAATTTKMDESTQVTAECEEVEEAAEEVMEVAATTANKEFLKGLFFENF</sequence>
<name>A0ACB1B461_MELEN</name>